<evidence type="ECO:0000313" key="1">
    <source>
        <dbReference type="EMBL" id="SBW79001.1"/>
    </source>
</evidence>
<organism evidence="1 2">
    <name type="scientific">Pseudomonas veronii 1YdBTEX2</name>
    <dbReference type="NCBI Taxonomy" id="1295141"/>
    <lineage>
        <taxon>Bacteria</taxon>
        <taxon>Pseudomonadati</taxon>
        <taxon>Pseudomonadota</taxon>
        <taxon>Gammaproteobacteria</taxon>
        <taxon>Pseudomonadales</taxon>
        <taxon>Pseudomonadaceae</taxon>
        <taxon>Pseudomonas</taxon>
    </lineage>
</organism>
<sequence length="149" mass="16506">MSNNKKPRIRNRDKRFTLRVTQEEKETLLAAMAATGSTSVADLVMNSVNNANVILINEVESYNDVFAKAGGLGKNIIKGLNLIQSQPEKFKTLINYLEKDNGKNLSAMLAFATNLEKAVNTFCVYEDNVKCSADLTLKEFVKSKKKKGA</sequence>
<name>A0A1D3JSR4_PSEVE</name>
<accession>A0A1D3JSR4</accession>
<evidence type="ECO:0000313" key="2">
    <source>
        <dbReference type="Proteomes" id="UP000245431"/>
    </source>
</evidence>
<dbReference type="Proteomes" id="UP000245431">
    <property type="component" value="Chromosome PVE_r1"/>
</dbReference>
<protein>
    <submittedName>
        <fullName evidence="1">Uncharacterized protein</fullName>
    </submittedName>
</protein>
<proteinExistence type="predicted"/>
<dbReference type="RefSeq" id="WP_032804182.1">
    <property type="nucleotide sequence ID" value="NZ_AOUH01000005.1"/>
</dbReference>
<reference evidence="2" key="1">
    <citation type="submission" date="2016-07" db="EMBL/GenBank/DDBJ databases">
        <authorList>
            <person name="Florea S."/>
            <person name="Webb J.S."/>
            <person name="Jaromczyk J."/>
            <person name="Schardl C.L."/>
        </authorList>
    </citation>
    <scope>NUCLEOTIDE SEQUENCE [LARGE SCALE GENOMIC DNA]</scope>
    <source>
        <strain evidence="2">1YdBTEX2</strain>
    </source>
</reference>
<dbReference type="EMBL" id="LT599583">
    <property type="protein sequence ID" value="SBW79001.1"/>
    <property type="molecule type" value="Genomic_DNA"/>
</dbReference>
<gene>
    <name evidence="1" type="ORF">PVE_R1G1114</name>
</gene>
<dbReference type="AlphaFoldDB" id="A0A1D3JSR4"/>